<sequence length="231" mass="25205">MSLTCETCPNLIERTGKRGPAPRFCDSCKGERKRTRQRANYVKKGPAKERPGARKYTEGWTSANGQLTLVRRIVGDKGRAWFECACGGVAKVLHIKNVRTGLTQNCAERDWHADPRAGRFKGEHAAYATVHHWVARVKGSASSHSCHGCGAPAEQWAYMHGTADVKADAEGKDAGSPFAPDVEQYEPMCRRCHKAWDRAKGKGAGHGLSLAHIARWAATHDDDSNGSEVAA</sequence>
<dbReference type="Proteomes" id="UP001596263">
    <property type="component" value="Unassembled WGS sequence"/>
</dbReference>
<evidence type="ECO:0008006" key="3">
    <source>
        <dbReference type="Google" id="ProtNLM"/>
    </source>
</evidence>
<comment type="caution">
    <text evidence="1">The sequence shown here is derived from an EMBL/GenBank/DDBJ whole genome shotgun (WGS) entry which is preliminary data.</text>
</comment>
<dbReference type="RefSeq" id="WP_380854765.1">
    <property type="nucleotide sequence ID" value="NZ_JBHSKM010000012.1"/>
</dbReference>
<keyword evidence="2" id="KW-1185">Reference proteome</keyword>
<protein>
    <recommendedName>
        <fullName evidence="3">HNH endonuclease</fullName>
    </recommendedName>
</protein>
<dbReference type="EMBL" id="JBHSKM010000012">
    <property type="protein sequence ID" value="MFC5216181.1"/>
    <property type="molecule type" value="Genomic_DNA"/>
</dbReference>
<gene>
    <name evidence="1" type="ORF">ACFPQ9_20270</name>
</gene>
<reference evidence="2" key="1">
    <citation type="journal article" date="2019" name="Int. J. Syst. Evol. Microbiol.">
        <title>The Global Catalogue of Microorganisms (GCM) 10K type strain sequencing project: providing services to taxonomists for standard genome sequencing and annotation.</title>
        <authorList>
            <consortium name="The Broad Institute Genomics Platform"/>
            <consortium name="The Broad Institute Genome Sequencing Center for Infectious Disease"/>
            <person name="Wu L."/>
            <person name="Ma J."/>
        </authorList>
    </citation>
    <scope>NUCLEOTIDE SEQUENCE [LARGE SCALE GENOMIC DNA]</scope>
    <source>
        <strain evidence="2">KCTC 42586</strain>
    </source>
</reference>
<proteinExistence type="predicted"/>
<accession>A0ABW0CK26</accession>
<evidence type="ECO:0000313" key="2">
    <source>
        <dbReference type="Proteomes" id="UP001596263"/>
    </source>
</evidence>
<evidence type="ECO:0000313" key="1">
    <source>
        <dbReference type="EMBL" id="MFC5216181.1"/>
    </source>
</evidence>
<name>A0ABW0CK26_STRCD</name>
<organism evidence="1 2">
    <name type="scientific">Streptomyces coerulescens</name>
    <dbReference type="NCBI Taxonomy" id="29304"/>
    <lineage>
        <taxon>Bacteria</taxon>
        <taxon>Bacillati</taxon>
        <taxon>Actinomycetota</taxon>
        <taxon>Actinomycetes</taxon>
        <taxon>Kitasatosporales</taxon>
        <taxon>Streptomycetaceae</taxon>
        <taxon>Streptomyces</taxon>
    </lineage>
</organism>